<feature type="transmembrane region" description="Helical" evidence="1">
    <location>
        <begin position="251"/>
        <end position="270"/>
    </location>
</feature>
<evidence type="ECO:0000313" key="4">
    <source>
        <dbReference type="Proteomes" id="UP000234211"/>
    </source>
</evidence>
<keyword evidence="3" id="KW-0808">Transferase</keyword>
<dbReference type="AlphaFoldDB" id="A0A2H1YGU6"/>
<dbReference type="Pfam" id="PF00535">
    <property type="entry name" value="Glycos_transf_2"/>
    <property type="match status" value="1"/>
</dbReference>
<dbReference type="InterPro" id="IPR001173">
    <property type="entry name" value="Glyco_trans_2-like"/>
</dbReference>
<dbReference type="GO" id="GO:0016758">
    <property type="term" value="F:hexosyltransferase activity"/>
    <property type="evidence" value="ECO:0007669"/>
    <property type="project" value="UniProtKB-ARBA"/>
</dbReference>
<evidence type="ECO:0000256" key="1">
    <source>
        <dbReference type="SAM" id="Phobius"/>
    </source>
</evidence>
<dbReference type="SUPFAM" id="SSF53448">
    <property type="entry name" value="Nucleotide-diphospho-sugar transferases"/>
    <property type="match status" value="1"/>
</dbReference>
<proteinExistence type="predicted"/>
<dbReference type="InterPro" id="IPR029044">
    <property type="entry name" value="Nucleotide-diphossugar_trans"/>
</dbReference>
<dbReference type="EMBL" id="OENF01000019">
    <property type="protein sequence ID" value="SOS74601.1"/>
    <property type="molecule type" value="Genomic_DNA"/>
</dbReference>
<gene>
    <name evidence="3" type="ORF">TNO020_260028</name>
</gene>
<keyword evidence="4" id="KW-1185">Reference proteome</keyword>
<keyword evidence="1" id="KW-0472">Membrane</keyword>
<name>A0A2H1YGU6_9FLAO</name>
<dbReference type="PANTHER" id="PTHR22916:SF64">
    <property type="entry name" value="TRANSFERASE, PUTATIVE-RELATED"/>
    <property type="match status" value="1"/>
</dbReference>
<dbReference type="PANTHER" id="PTHR22916">
    <property type="entry name" value="GLYCOSYLTRANSFERASE"/>
    <property type="match status" value="1"/>
</dbReference>
<reference evidence="4" key="1">
    <citation type="submission" date="2017-11" db="EMBL/GenBank/DDBJ databases">
        <authorList>
            <person name="Duchaud E."/>
        </authorList>
    </citation>
    <scope>NUCLEOTIDE SEQUENCE [LARGE SCALE GENOMIC DNA]</scope>
    <source>
        <strain evidence="4">Tenacibaculum sp. TNO020</strain>
    </source>
</reference>
<dbReference type="Proteomes" id="UP000234211">
    <property type="component" value="Unassembled WGS sequence"/>
</dbReference>
<sequence>MTLKFSIIVPVYNRPKEIKELLESLTKQTFLEDTLKETLKENFEIIIVEDGSEKSSEKIVAKYKSILNIAYFYKENSGAGASRNYGMQRASGNYFIILDSDVIIPVQYLSEVKKGLTKKYTDAFGGADTAHENFTALQKAINYSMTSVLTTGGIRGKKKGIGKFQPRSFNFGISKKAFLKTAGFSKMKAGEDIDLTFRLWENGFETQFLENAFVYHKRRSTIRQFFKQTFAFGTARPILNAKYPETAKITYWFPSLFMVGFLMSILLLFFGFWQFCIFYVGYFTAIFIDAYLKNKNLYIASLSKLTTFVQFLGYGLGFLQSEFRSFRSLFIKK</sequence>
<feature type="domain" description="Glycosyltransferase 2-like" evidence="2">
    <location>
        <begin position="6"/>
        <end position="152"/>
    </location>
</feature>
<evidence type="ECO:0000259" key="2">
    <source>
        <dbReference type="Pfam" id="PF00535"/>
    </source>
</evidence>
<dbReference type="Gene3D" id="3.90.550.10">
    <property type="entry name" value="Spore Coat Polysaccharide Biosynthesis Protein SpsA, Chain A"/>
    <property type="match status" value="1"/>
</dbReference>
<keyword evidence="1" id="KW-1133">Transmembrane helix</keyword>
<evidence type="ECO:0000313" key="3">
    <source>
        <dbReference type="EMBL" id="SOS74601.1"/>
    </source>
</evidence>
<accession>A0A2H1YGU6</accession>
<feature type="transmembrane region" description="Helical" evidence="1">
    <location>
        <begin position="298"/>
        <end position="319"/>
    </location>
</feature>
<organism evidence="3 4">
    <name type="scientific">Tenacibaculum piscium</name>
    <dbReference type="NCBI Taxonomy" id="1458515"/>
    <lineage>
        <taxon>Bacteria</taxon>
        <taxon>Pseudomonadati</taxon>
        <taxon>Bacteroidota</taxon>
        <taxon>Flavobacteriia</taxon>
        <taxon>Flavobacteriales</taxon>
        <taxon>Flavobacteriaceae</taxon>
        <taxon>Tenacibaculum</taxon>
    </lineage>
</organism>
<feature type="transmembrane region" description="Helical" evidence="1">
    <location>
        <begin position="275"/>
        <end position="292"/>
    </location>
</feature>
<keyword evidence="1" id="KW-0812">Transmembrane</keyword>
<protein>
    <submittedName>
        <fullName evidence="3">Glycosyl transferase family 2</fullName>
    </submittedName>
</protein>
<dbReference type="RefSeq" id="WP_193700534.1">
    <property type="nucleotide sequence ID" value="NZ_OENF01000019.1"/>
</dbReference>